<accession>A0A1N7NCZ5</accession>
<evidence type="ECO:0000256" key="4">
    <source>
        <dbReference type="ARBA" id="ARBA00022833"/>
    </source>
</evidence>
<dbReference type="PANTHER" id="PTHR30096">
    <property type="entry name" value="4,5-DOPA DIOXYGENASE EXTRADIOL-LIKE PROTEIN"/>
    <property type="match status" value="1"/>
</dbReference>
<protein>
    <submittedName>
        <fullName evidence="7">4,5-DOPA dioxygenase extradiol</fullName>
    </submittedName>
</protein>
<dbReference type="NCBIfam" id="NF007914">
    <property type="entry name" value="PRK10628.1"/>
    <property type="match status" value="1"/>
</dbReference>
<dbReference type="Gene3D" id="3.40.830.10">
    <property type="entry name" value="LigB-like"/>
    <property type="match status" value="1"/>
</dbReference>
<comment type="cofactor">
    <cofactor evidence="1">
        <name>Zn(2+)</name>
        <dbReference type="ChEBI" id="CHEBI:29105"/>
    </cofactor>
</comment>
<evidence type="ECO:0000313" key="8">
    <source>
        <dbReference type="Proteomes" id="UP000186026"/>
    </source>
</evidence>
<reference evidence="8" key="1">
    <citation type="submission" date="2017-01" db="EMBL/GenBank/DDBJ databases">
        <authorList>
            <person name="Varghese N."/>
            <person name="Submissions S."/>
        </authorList>
    </citation>
    <scope>NUCLEOTIDE SEQUENCE [LARGE SCALE GENOMIC DNA]</scope>
    <source>
        <strain evidence="8">DSM 46698</strain>
    </source>
</reference>
<evidence type="ECO:0000256" key="2">
    <source>
        <dbReference type="ARBA" id="ARBA00007581"/>
    </source>
</evidence>
<keyword evidence="7" id="KW-0223">Dioxygenase</keyword>
<dbReference type="InterPro" id="IPR014436">
    <property type="entry name" value="Extradiol_dOase_DODA"/>
</dbReference>
<dbReference type="GO" id="GO:0016702">
    <property type="term" value="F:oxidoreductase activity, acting on single donors with incorporation of molecular oxygen, incorporation of two atoms of oxygen"/>
    <property type="evidence" value="ECO:0007669"/>
    <property type="project" value="UniProtKB-ARBA"/>
</dbReference>
<dbReference type="AlphaFoldDB" id="A0A1N7NCZ5"/>
<feature type="domain" description="Extradiol ring-cleavage dioxygenase class III enzyme subunit B" evidence="6">
    <location>
        <begin position="47"/>
        <end position="227"/>
    </location>
</feature>
<dbReference type="GO" id="GO:0008198">
    <property type="term" value="F:ferrous iron binding"/>
    <property type="evidence" value="ECO:0007669"/>
    <property type="project" value="InterPro"/>
</dbReference>
<dbReference type="PANTHER" id="PTHR30096:SF0">
    <property type="entry name" value="4,5-DOPA DIOXYGENASE EXTRADIOL-LIKE PROTEIN"/>
    <property type="match status" value="1"/>
</dbReference>
<keyword evidence="3" id="KW-0479">Metal-binding</keyword>
<dbReference type="InterPro" id="IPR004183">
    <property type="entry name" value="Xdiol_dOase_suB"/>
</dbReference>
<sequence length="297" mass="33071">MDRKKFLKTLVPLMIAGPLAISTMKLKELNIMKAPLGKTQKMPVLFLGHGSPMNAIEENEFVAGFRSIAKEIPMPNAILCISAHWETRGTLVTAMQHPPTIHDFGGFPQALFDVQYPAPGSPDLAKETQGLITKAKVELDDKWGLDHGAWSVIKHLYPNADIPVVQMSLDHYQTPQYHYELAADLKYLREKGVLIIGSGNMVHNLRMLAWGKMNENYGFDWALEANEAMKGFIQNGDHRAMINFRSQGKAFDLAIPTPEHYLPLLYTLGLQEKGEELSLFNDQAVAGSLTMTSVKIG</sequence>
<evidence type="ECO:0000256" key="3">
    <source>
        <dbReference type="ARBA" id="ARBA00022723"/>
    </source>
</evidence>
<dbReference type="GO" id="GO:0008270">
    <property type="term" value="F:zinc ion binding"/>
    <property type="evidence" value="ECO:0007669"/>
    <property type="project" value="InterPro"/>
</dbReference>
<dbReference type="Proteomes" id="UP000186026">
    <property type="component" value="Unassembled WGS sequence"/>
</dbReference>
<evidence type="ECO:0000256" key="5">
    <source>
        <dbReference type="ARBA" id="ARBA00023002"/>
    </source>
</evidence>
<comment type="similarity">
    <text evidence="2">Belongs to the DODA-type extradiol aromatic ring-opening dioxygenase family.</text>
</comment>
<evidence type="ECO:0000256" key="1">
    <source>
        <dbReference type="ARBA" id="ARBA00001947"/>
    </source>
</evidence>
<evidence type="ECO:0000313" key="7">
    <source>
        <dbReference type="EMBL" id="SIS96160.1"/>
    </source>
</evidence>
<name>A0A1N7NCZ5_9BACT</name>
<organism evidence="7 8">
    <name type="scientific">Belliella pelovolcani</name>
    <dbReference type="NCBI Taxonomy" id="529505"/>
    <lineage>
        <taxon>Bacteria</taxon>
        <taxon>Pseudomonadati</taxon>
        <taxon>Bacteroidota</taxon>
        <taxon>Cytophagia</taxon>
        <taxon>Cytophagales</taxon>
        <taxon>Cyclobacteriaceae</taxon>
        <taxon>Belliella</taxon>
    </lineage>
</organism>
<keyword evidence="4" id="KW-0862">Zinc</keyword>
<dbReference type="Pfam" id="PF02900">
    <property type="entry name" value="LigB"/>
    <property type="match status" value="1"/>
</dbReference>
<dbReference type="CDD" id="cd07363">
    <property type="entry name" value="45_DOPA_Dioxygenase"/>
    <property type="match status" value="1"/>
</dbReference>
<dbReference type="STRING" id="529505.SAMN05421761_10988"/>
<evidence type="ECO:0000259" key="6">
    <source>
        <dbReference type="Pfam" id="PF02900"/>
    </source>
</evidence>
<proteinExistence type="inferred from homology"/>
<gene>
    <name evidence="7" type="ORF">SAMN05421761_10988</name>
</gene>
<dbReference type="SUPFAM" id="SSF53213">
    <property type="entry name" value="LigB-like"/>
    <property type="match status" value="1"/>
</dbReference>
<keyword evidence="5" id="KW-0560">Oxidoreductase</keyword>
<dbReference type="PIRSF" id="PIRSF006157">
    <property type="entry name" value="Doxgns_DODA"/>
    <property type="match status" value="1"/>
</dbReference>
<dbReference type="EMBL" id="FTOP01000009">
    <property type="protein sequence ID" value="SIS96160.1"/>
    <property type="molecule type" value="Genomic_DNA"/>
</dbReference>
<keyword evidence="8" id="KW-1185">Reference proteome</keyword>